<proteinExistence type="predicted"/>
<dbReference type="Proteomes" id="UP001341840">
    <property type="component" value="Unassembled WGS sequence"/>
</dbReference>
<accession>A0ABU6VWF4</accession>
<name>A0ABU6VWF4_9FABA</name>
<evidence type="ECO:0000313" key="2">
    <source>
        <dbReference type="Proteomes" id="UP001341840"/>
    </source>
</evidence>
<protein>
    <submittedName>
        <fullName evidence="1">Uncharacterized protein</fullName>
    </submittedName>
</protein>
<organism evidence="1 2">
    <name type="scientific">Stylosanthes scabra</name>
    <dbReference type="NCBI Taxonomy" id="79078"/>
    <lineage>
        <taxon>Eukaryota</taxon>
        <taxon>Viridiplantae</taxon>
        <taxon>Streptophyta</taxon>
        <taxon>Embryophyta</taxon>
        <taxon>Tracheophyta</taxon>
        <taxon>Spermatophyta</taxon>
        <taxon>Magnoliopsida</taxon>
        <taxon>eudicotyledons</taxon>
        <taxon>Gunneridae</taxon>
        <taxon>Pentapetalae</taxon>
        <taxon>rosids</taxon>
        <taxon>fabids</taxon>
        <taxon>Fabales</taxon>
        <taxon>Fabaceae</taxon>
        <taxon>Papilionoideae</taxon>
        <taxon>50 kb inversion clade</taxon>
        <taxon>dalbergioids sensu lato</taxon>
        <taxon>Dalbergieae</taxon>
        <taxon>Pterocarpus clade</taxon>
        <taxon>Stylosanthes</taxon>
    </lineage>
</organism>
<gene>
    <name evidence="1" type="ORF">PIB30_096885</name>
</gene>
<comment type="caution">
    <text evidence="1">The sequence shown here is derived from an EMBL/GenBank/DDBJ whole genome shotgun (WGS) entry which is preliminary data.</text>
</comment>
<evidence type="ECO:0000313" key="1">
    <source>
        <dbReference type="EMBL" id="MED6177297.1"/>
    </source>
</evidence>
<keyword evidence="2" id="KW-1185">Reference proteome</keyword>
<sequence>MPRSRLGHVWGVLGRDNEAVSRLSHAETWFQRGAPSQLFSITFPGAPPSFLVFSVTGAPFSIPPPPP</sequence>
<dbReference type="EMBL" id="JASCZI010153371">
    <property type="protein sequence ID" value="MED6177297.1"/>
    <property type="molecule type" value="Genomic_DNA"/>
</dbReference>
<reference evidence="1 2" key="1">
    <citation type="journal article" date="2023" name="Plants (Basel)">
        <title>Bridging the Gap: Combining Genomics and Transcriptomics Approaches to Understand Stylosanthes scabra, an Orphan Legume from the Brazilian Caatinga.</title>
        <authorList>
            <person name="Ferreira-Neto J.R.C."/>
            <person name="da Silva M.D."/>
            <person name="Binneck E."/>
            <person name="de Melo N.F."/>
            <person name="da Silva R.H."/>
            <person name="de Melo A.L.T.M."/>
            <person name="Pandolfi V."/>
            <person name="Bustamante F.O."/>
            <person name="Brasileiro-Vidal A.C."/>
            <person name="Benko-Iseppon A.M."/>
        </authorList>
    </citation>
    <scope>NUCLEOTIDE SEQUENCE [LARGE SCALE GENOMIC DNA]</scope>
    <source>
        <tissue evidence="1">Leaves</tissue>
    </source>
</reference>